<reference evidence="2" key="1">
    <citation type="journal article" date="2014" name="Int. J. Syst. Evol. Microbiol.">
        <title>Complete genome sequence of Corynebacterium casei LMG S-19264T (=DSM 44701T), isolated from a smear-ripened cheese.</title>
        <authorList>
            <consortium name="US DOE Joint Genome Institute (JGI-PGF)"/>
            <person name="Walter F."/>
            <person name="Albersmeier A."/>
            <person name="Kalinowski J."/>
            <person name="Ruckert C."/>
        </authorList>
    </citation>
    <scope>NUCLEOTIDE SEQUENCE</scope>
    <source>
        <strain evidence="2">JCM 14359</strain>
    </source>
</reference>
<evidence type="ECO:0000313" key="2">
    <source>
        <dbReference type="EMBL" id="GGI97854.1"/>
    </source>
</evidence>
<dbReference type="GO" id="GO:0005737">
    <property type="term" value="C:cytoplasm"/>
    <property type="evidence" value="ECO:0007669"/>
    <property type="project" value="TreeGrafter"/>
</dbReference>
<dbReference type="Pfam" id="PF00085">
    <property type="entry name" value="Thioredoxin"/>
    <property type="match status" value="1"/>
</dbReference>
<dbReference type="PANTHER" id="PTHR45663">
    <property type="entry name" value="GEO12009P1"/>
    <property type="match status" value="1"/>
</dbReference>
<evidence type="ECO:0000259" key="1">
    <source>
        <dbReference type="PROSITE" id="PS51352"/>
    </source>
</evidence>
<dbReference type="CDD" id="cd02947">
    <property type="entry name" value="TRX_family"/>
    <property type="match status" value="1"/>
</dbReference>
<gene>
    <name evidence="2" type="ORF">GCM10008995_04690</name>
</gene>
<comment type="caution">
    <text evidence="2">The sequence shown here is derived from an EMBL/GenBank/DDBJ whole genome shotgun (WGS) entry which is preliminary data.</text>
</comment>
<dbReference type="OrthoDB" id="267941at2157"/>
<dbReference type="InterPro" id="IPR013766">
    <property type="entry name" value="Thioredoxin_domain"/>
</dbReference>
<keyword evidence="3" id="KW-1185">Reference proteome</keyword>
<dbReference type="SUPFAM" id="SSF52833">
    <property type="entry name" value="Thioredoxin-like"/>
    <property type="match status" value="1"/>
</dbReference>
<organism evidence="2 3">
    <name type="scientific">Halobellus salinus</name>
    <dbReference type="NCBI Taxonomy" id="931585"/>
    <lineage>
        <taxon>Archaea</taxon>
        <taxon>Methanobacteriati</taxon>
        <taxon>Methanobacteriota</taxon>
        <taxon>Stenosarchaea group</taxon>
        <taxon>Halobacteria</taxon>
        <taxon>Halobacteriales</taxon>
        <taxon>Haloferacaceae</taxon>
        <taxon>Halobellus</taxon>
    </lineage>
</organism>
<name>A0A830ECU4_9EURY</name>
<dbReference type="RefSeq" id="WP_188785785.1">
    <property type="nucleotide sequence ID" value="NZ_BMOC01000002.1"/>
</dbReference>
<reference evidence="2" key="2">
    <citation type="submission" date="2020-09" db="EMBL/GenBank/DDBJ databases">
        <authorList>
            <person name="Sun Q."/>
            <person name="Ohkuma M."/>
        </authorList>
    </citation>
    <scope>NUCLEOTIDE SEQUENCE</scope>
    <source>
        <strain evidence="2">JCM 14359</strain>
    </source>
</reference>
<dbReference type="EMBL" id="BMOC01000002">
    <property type="protein sequence ID" value="GGI97854.1"/>
    <property type="molecule type" value="Genomic_DNA"/>
</dbReference>
<feature type="domain" description="Thioredoxin" evidence="1">
    <location>
        <begin position="1"/>
        <end position="117"/>
    </location>
</feature>
<dbReference type="PANTHER" id="PTHR45663:SF11">
    <property type="entry name" value="GEO12009P1"/>
    <property type="match status" value="1"/>
</dbReference>
<dbReference type="GO" id="GO:0015035">
    <property type="term" value="F:protein-disulfide reductase activity"/>
    <property type="evidence" value="ECO:0007669"/>
    <property type="project" value="TreeGrafter"/>
</dbReference>
<dbReference type="AlphaFoldDB" id="A0A830ECU4"/>
<evidence type="ECO:0000313" key="3">
    <source>
        <dbReference type="Proteomes" id="UP000653099"/>
    </source>
</evidence>
<protein>
    <submittedName>
        <fullName evidence="2">Thiol reductase thioredoxin</fullName>
    </submittedName>
</protein>
<sequence>MSTDFPTESPQRPVGLDSEADLDRFLDAHDRVLVDFYTDGCSLCAAVEPVVGNVARAHEDLAVATINPRTDPPLIERFAITSVPTLVLFEDGAVVGRLADGFQGGDAIDAFLTETEDNEAGQPVRA</sequence>
<dbReference type="PROSITE" id="PS51352">
    <property type="entry name" value="THIOREDOXIN_2"/>
    <property type="match status" value="1"/>
</dbReference>
<dbReference type="Proteomes" id="UP000653099">
    <property type="component" value="Unassembled WGS sequence"/>
</dbReference>
<proteinExistence type="predicted"/>
<dbReference type="InterPro" id="IPR036249">
    <property type="entry name" value="Thioredoxin-like_sf"/>
</dbReference>
<accession>A0A830ECU4</accession>
<dbReference type="Gene3D" id="3.40.30.10">
    <property type="entry name" value="Glutaredoxin"/>
    <property type="match status" value="1"/>
</dbReference>